<comment type="caution">
    <text evidence="3">The sequence shown here is derived from an EMBL/GenBank/DDBJ whole genome shotgun (WGS) entry which is preliminary data.</text>
</comment>
<feature type="domain" description="Elongation factor G-binding protein N-terminal" evidence="1">
    <location>
        <begin position="5"/>
        <end position="81"/>
    </location>
</feature>
<feature type="domain" description="Elongation factor G-binding protein C-terminal treble-clef zinc-finger" evidence="2">
    <location>
        <begin position="100"/>
        <end position="194"/>
    </location>
</feature>
<evidence type="ECO:0000259" key="2">
    <source>
        <dbReference type="Pfam" id="PF16571"/>
    </source>
</evidence>
<protein>
    <recommendedName>
        <fullName evidence="5">Elongation factor G-binding protein</fullName>
    </recommendedName>
</protein>
<organism evidence="3 4">
    <name type="scientific">Peribacillus deserti</name>
    <dbReference type="NCBI Taxonomy" id="673318"/>
    <lineage>
        <taxon>Bacteria</taxon>
        <taxon>Bacillati</taxon>
        <taxon>Bacillota</taxon>
        <taxon>Bacilli</taxon>
        <taxon>Bacillales</taxon>
        <taxon>Bacillaceae</taxon>
        <taxon>Peribacillus</taxon>
    </lineage>
</organism>
<dbReference type="CDD" id="cd16342">
    <property type="entry name" value="FusC_FusB"/>
    <property type="match status" value="1"/>
</dbReference>
<dbReference type="InterPro" id="IPR010841">
    <property type="entry name" value="EF-G-binding_N"/>
</dbReference>
<accession>A0ABS2QE05</accession>
<dbReference type="Pfam" id="PF07299">
    <property type="entry name" value="EF-G-binding_N"/>
    <property type="match status" value="1"/>
</dbReference>
<gene>
    <name evidence="3" type="ORF">JOC77_000802</name>
</gene>
<name>A0ABS2QE05_9BACI</name>
<evidence type="ECO:0000313" key="3">
    <source>
        <dbReference type="EMBL" id="MBM7691397.1"/>
    </source>
</evidence>
<dbReference type="Proteomes" id="UP000823486">
    <property type="component" value="Unassembled WGS sequence"/>
</dbReference>
<reference evidence="3 4" key="1">
    <citation type="submission" date="2021-01" db="EMBL/GenBank/DDBJ databases">
        <title>Genomic Encyclopedia of Type Strains, Phase IV (KMG-IV): sequencing the most valuable type-strain genomes for metagenomic binning, comparative biology and taxonomic classification.</title>
        <authorList>
            <person name="Goeker M."/>
        </authorList>
    </citation>
    <scope>NUCLEOTIDE SEQUENCE [LARGE SCALE GENOMIC DNA]</scope>
    <source>
        <strain evidence="3 4">DSM 105482</strain>
    </source>
</reference>
<dbReference type="Pfam" id="PF16571">
    <property type="entry name" value="FBP_C"/>
    <property type="match status" value="1"/>
</dbReference>
<proteinExistence type="predicted"/>
<dbReference type="EMBL" id="JAFBFI010000002">
    <property type="protein sequence ID" value="MBM7691397.1"/>
    <property type="molecule type" value="Genomic_DNA"/>
</dbReference>
<sequence length="218" mass="25239">MAEKFIRNHEFNFIRKQVDVIKDSYKKGSDKNVINAVKDSAYSKIIDLFPNAADNQLDVLDLSRLKTEAEFDHYLENASSFLLLFPNITDQQIKKMFPKNKKLKMPNLDSIDLESITYLSWTDIGTNKKFLIYEMNKKLVGIECRYNLLSRNNVCSFCNTHGQVAFISSVTKAKKINNPDYYKAIGNYICFDSSICNQKMTSVNYLETFIKEIFQENG</sequence>
<evidence type="ECO:0008006" key="5">
    <source>
        <dbReference type="Google" id="ProtNLM"/>
    </source>
</evidence>
<dbReference type="RefSeq" id="WP_204538845.1">
    <property type="nucleotide sequence ID" value="NZ_JAFBFI010000002.1"/>
</dbReference>
<keyword evidence="4" id="KW-1185">Reference proteome</keyword>
<dbReference type="Gene3D" id="1.20.1280.250">
    <property type="match status" value="1"/>
</dbReference>
<dbReference type="InterPro" id="IPR038344">
    <property type="entry name" value="EF-G_N_sf"/>
</dbReference>
<evidence type="ECO:0000313" key="4">
    <source>
        <dbReference type="Proteomes" id="UP000823486"/>
    </source>
</evidence>
<evidence type="ECO:0000259" key="1">
    <source>
        <dbReference type="Pfam" id="PF07299"/>
    </source>
</evidence>
<dbReference type="InterPro" id="IPR032330">
    <property type="entry name" value="EF-G-binding_C"/>
</dbReference>